<dbReference type="RefSeq" id="WP_220204861.1">
    <property type="nucleotide sequence ID" value="NZ_BNJK01000001.1"/>
</dbReference>
<dbReference type="InterPro" id="IPR012296">
    <property type="entry name" value="Nuclease_put_TT1808"/>
</dbReference>
<name>A0A8J3N385_9CHLR</name>
<dbReference type="PANTHER" id="PTHR36558">
    <property type="entry name" value="GLR1098 PROTEIN"/>
    <property type="match status" value="1"/>
</dbReference>
<accession>A0A8J3N385</accession>
<evidence type="ECO:0000313" key="4">
    <source>
        <dbReference type="Proteomes" id="UP000597444"/>
    </source>
</evidence>
<evidence type="ECO:0000313" key="3">
    <source>
        <dbReference type="EMBL" id="GHO94103.1"/>
    </source>
</evidence>
<dbReference type="EMBL" id="BNJK01000001">
    <property type="protein sequence ID" value="GHO94103.1"/>
    <property type="molecule type" value="Genomic_DNA"/>
</dbReference>
<feature type="domain" description="Putative restriction endonuclease" evidence="2">
    <location>
        <begin position="20"/>
        <end position="178"/>
    </location>
</feature>
<gene>
    <name evidence="3" type="ORF">KSF_041510</name>
</gene>
<reference evidence="3" key="1">
    <citation type="submission" date="2020-10" db="EMBL/GenBank/DDBJ databases">
        <title>Taxonomic study of unclassified bacteria belonging to the class Ktedonobacteria.</title>
        <authorList>
            <person name="Yabe S."/>
            <person name="Wang C.M."/>
            <person name="Zheng Y."/>
            <person name="Sakai Y."/>
            <person name="Cavaletti L."/>
            <person name="Monciardini P."/>
            <person name="Donadio S."/>
        </authorList>
    </citation>
    <scope>NUCLEOTIDE SEQUENCE</scope>
    <source>
        <strain evidence="3">ID150040</strain>
    </source>
</reference>
<dbReference type="Gene3D" id="3.90.1570.10">
    <property type="entry name" value="tt1808, chain A"/>
    <property type="match status" value="1"/>
</dbReference>
<dbReference type="PANTHER" id="PTHR36558:SF1">
    <property type="entry name" value="RESTRICTION ENDONUCLEASE DOMAIN-CONTAINING PROTEIN-RELATED"/>
    <property type="match status" value="1"/>
</dbReference>
<feature type="region of interest" description="Disordered" evidence="1">
    <location>
        <begin position="202"/>
        <end position="223"/>
    </location>
</feature>
<dbReference type="InterPro" id="IPR011335">
    <property type="entry name" value="Restrct_endonuc-II-like"/>
</dbReference>
<sequence>MVANPKQDPQQDRMPMYMTVEEYLGYDRASDEKHEYYDGEVVALAGGKIAHNSLAGAMYFQLREQLGHRSPCRVYNSDTRVQITKKCYVYPDVVVSCDISDHQDDNDILCSPRLVVEVLSPSTEKKDRGKKLDLYRAHPCVHEYVLVNTRFQLVEVYRRMENGSWTHHTYGEGSVIELASLDLYVPVDALYEGLRIPPMPDDEGLVLPDAPVDGRQEGVQSDY</sequence>
<dbReference type="InterPro" id="IPR008538">
    <property type="entry name" value="Uma2"/>
</dbReference>
<keyword evidence="4" id="KW-1185">Reference proteome</keyword>
<evidence type="ECO:0000259" key="2">
    <source>
        <dbReference type="Pfam" id="PF05685"/>
    </source>
</evidence>
<dbReference type="Pfam" id="PF05685">
    <property type="entry name" value="Uma2"/>
    <property type="match status" value="1"/>
</dbReference>
<evidence type="ECO:0000256" key="1">
    <source>
        <dbReference type="SAM" id="MobiDB-lite"/>
    </source>
</evidence>
<comment type="caution">
    <text evidence="3">The sequence shown here is derived from an EMBL/GenBank/DDBJ whole genome shotgun (WGS) entry which is preliminary data.</text>
</comment>
<dbReference type="AlphaFoldDB" id="A0A8J3N385"/>
<protein>
    <recommendedName>
        <fullName evidence="2">Putative restriction endonuclease domain-containing protein</fullName>
    </recommendedName>
</protein>
<organism evidence="3 4">
    <name type="scientific">Reticulibacter mediterranei</name>
    <dbReference type="NCBI Taxonomy" id="2778369"/>
    <lineage>
        <taxon>Bacteria</taxon>
        <taxon>Bacillati</taxon>
        <taxon>Chloroflexota</taxon>
        <taxon>Ktedonobacteria</taxon>
        <taxon>Ktedonobacterales</taxon>
        <taxon>Reticulibacteraceae</taxon>
        <taxon>Reticulibacter</taxon>
    </lineage>
</organism>
<proteinExistence type="predicted"/>
<dbReference type="CDD" id="cd06260">
    <property type="entry name" value="DUF820-like"/>
    <property type="match status" value="1"/>
</dbReference>
<dbReference type="Proteomes" id="UP000597444">
    <property type="component" value="Unassembled WGS sequence"/>
</dbReference>
<dbReference type="SUPFAM" id="SSF52980">
    <property type="entry name" value="Restriction endonuclease-like"/>
    <property type="match status" value="1"/>
</dbReference>